<keyword evidence="2" id="KW-1185">Reference proteome</keyword>
<reference evidence="1 2" key="1">
    <citation type="submission" date="2014-11" db="EMBL/GenBank/DDBJ databases">
        <authorList>
            <person name="Zhu J."/>
            <person name="Qi W."/>
            <person name="Song R."/>
        </authorList>
    </citation>
    <scope>NUCLEOTIDE SEQUENCE [LARGE SCALE GENOMIC DNA]</scope>
</reference>
<dbReference type="AlphaFoldDB" id="A0A0G4EPA8"/>
<accession>A0A0G4EPA8</accession>
<gene>
    <name evidence="1" type="ORF">Vbra_12565</name>
</gene>
<protein>
    <submittedName>
        <fullName evidence="1">Uncharacterized protein</fullName>
    </submittedName>
</protein>
<proteinExistence type="predicted"/>
<evidence type="ECO:0000313" key="1">
    <source>
        <dbReference type="EMBL" id="CEL99455.1"/>
    </source>
</evidence>
<dbReference type="EMBL" id="CDMY01000281">
    <property type="protein sequence ID" value="CEL99455.1"/>
    <property type="molecule type" value="Genomic_DNA"/>
</dbReference>
<dbReference type="VEuPathDB" id="CryptoDB:Vbra_12565"/>
<dbReference type="InParanoid" id="A0A0G4EPA8"/>
<name>A0A0G4EPA8_VITBC</name>
<sequence length="205" mass="22892">MHAVIKRHKVIHRRAIRWLTSQGLLNEDDAFRLGEELPNTAVRRLCGPSASVALLHDLLVDPAFCNVLLLAKELGDGSVGPVIAVGPSDLSNTPTLAPFRNLMRLPDVNTLLIAPAEVLEKDTADGAFSSCVVVAGPDRIVRSKRSYPMGEWNVMERETLATVQTIQSWWRVHLSHRLRACGYCRRELGRTYICSTCHQTNRMQQ</sequence>
<evidence type="ECO:0000313" key="2">
    <source>
        <dbReference type="Proteomes" id="UP000041254"/>
    </source>
</evidence>
<dbReference type="Proteomes" id="UP000041254">
    <property type="component" value="Unassembled WGS sequence"/>
</dbReference>
<organism evidence="1 2">
    <name type="scientific">Vitrella brassicaformis (strain CCMP3155)</name>
    <dbReference type="NCBI Taxonomy" id="1169540"/>
    <lineage>
        <taxon>Eukaryota</taxon>
        <taxon>Sar</taxon>
        <taxon>Alveolata</taxon>
        <taxon>Colpodellida</taxon>
        <taxon>Vitrellaceae</taxon>
        <taxon>Vitrella</taxon>
    </lineage>
</organism>